<evidence type="ECO:0000259" key="1">
    <source>
        <dbReference type="Pfam" id="PF18668"/>
    </source>
</evidence>
<keyword evidence="3" id="KW-1185">Reference proteome</keyword>
<reference evidence="2 3" key="1">
    <citation type="journal article" date="2017" name="Antonie Van Leeuwenhoek">
        <title>Phylogenomic resolution of the bacterial genus Pantoea and its relationship with Erwinia and Tatumella.</title>
        <authorList>
            <person name="Palmer M."/>
            <person name="Steenkamp E.T."/>
            <person name="Coetzee M.P."/>
            <person name="Chan W.Y."/>
            <person name="van Zyl E."/>
            <person name="De Maayer P."/>
            <person name="Coutinho T.A."/>
            <person name="Blom J."/>
            <person name="Smits T.H."/>
            <person name="Duffy B."/>
            <person name="Venter S.N."/>
        </authorList>
    </citation>
    <scope>NUCLEOTIDE SEQUENCE [LARGE SCALE GENOMIC DNA]</scope>
    <source>
        <strain evidence="2 3">LMG 26277</strain>
    </source>
</reference>
<gene>
    <name evidence="2" type="ORF">HA48_14465</name>
</gene>
<dbReference type="STRING" id="1076551.HA48_14465"/>
<dbReference type="OrthoDB" id="6615244at2"/>
<evidence type="ECO:0000313" key="3">
    <source>
        <dbReference type="Proteomes" id="UP000193104"/>
    </source>
</evidence>
<dbReference type="RefSeq" id="WP_158086969.1">
    <property type="nucleotide sequence ID" value="NZ_MLFS01000042.1"/>
</dbReference>
<dbReference type="Proteomes" id="UP000193104">
    <property type="component" value="Unassembled WGS sequence"/>
</dbReference>
<dbReference type="Gene3D" id="2.10.10.80">
    <property type="match status" value="1"/>
</dbReference>
<protein>
    <recommendedName>
        <fullName evidence="1">Tail spike TSP1/Gp66 N-terminal domain-containing protein</fullName>
    </recommendedName>
</protein>
<dbReference type="InterPro" id="IPR040775">
    <property type="entry name" value="Tail_spike_N"/>
</dbReference>
<feature type="domain" description="Tail spike TSP1/Gp66 N-terminal" evidence="1">
    <location>
        <begin position="67"/>
        <end position="123"/>
    </location>
</feature>
<dbReference type="EMBL" id="MLFS01000042">
    <property type="protein sequence ID" value="ORM72359.1"/>
    <property type="molecule type" value="Genomic_DNA"/>
</dbReference>
<evidence type="ECO:0000313" key="2">
    <source>
        <dbReference type="EMBL" id="ORM72359.1"/>
    </source>
</evidence>
<organism evidence="2 3">
    <name type="scientific">Pantoea wallisii</name>
    <dbReference type="NCBI Taxonomy" id="1076551"/>
    <lineage>
        <taxon>Bacteria</taxon>
        <taxon>Pseudomonadati</taxon>
        <taxon>Pseudomonadota</taxon>
        <taxon>Gammaproteobacteria</taxon>
        <taxon>Enterobacterales</taxon>
        <taxon>Erwiniaceae</taxon>
        <taxon>Pantoea</taxon>
    </lineage>
</organism>
<accession>A0A1X1D6Q1</accession>
<sequence>MATQPTQNPVPSESPRDLKFNAGKIDEFVTSLAMQYIDRFGQAHYTIEGINALALQAINQLGWIPSGTFQNGATITNPNQTLKDNLSGEYYRWDGALPKEVPIGSTPSSSGGVAVGAWVSVGDGALRTMLASSSGATGIGTNHRGNLALDLNALDRRPDGYAGGITDVLANGKDVDIASDTTITAPLLPAARQHIKGNGGVLKQNTSTAAGMRIESSDANNTVNSVTVSNLRSTGSTLSSEPGNEGYAVFLRNTKYTKILGVHADKYTGAVAAGTSKSIIIRDVVAHDTTFHPLNPSTRDGRGGYGVITDNITDSLIDGVILDAKGLDNGRHILYLSTGGYSNTTGNSNFIARGLIGRYADKDDRNFWGVNVRKSEIFILDGICISGANGGLAFNVENGNIADFIATNIMLDIIKYQDGLGVYGVSTPKGTTYLGARFLISNFNIRIRPKTSSLTGADCVAISVDYQNGMVTNGLTNVPAAGLPIIVNDGASNTTISNIHDNILPGYTGSTAAMITFGGSAVSNITVKNITTTRPMFARLAVVTDLTVDFQRKARVATNGSGGTTLVDANSIIASVTLSSVAVTINFPTHVTQNAIENVAAAGTAGAYHALVTNIGAKTITVTLYTPSGTLINPQTTSAAFNVILSS</sequence>
<proteinExistence type="predicted"/>
<name>A0A1X1D6Q1_9GAMM</name>
<dbReference type="AlphaFoldDB" id="A0A1X1D6Q1"/>
<comment type="caution">
    <text evidence="2">The sequence shown here is derived from an EMBL/GenBank/DDBJ whole genome shotgun (WGS) entry which is preliminary data.</text>
</comment>
<dbReference type="Pfam" id="PF18668">
    <property type="entry name" value="Tail_spike_N"/>
    <property type="match status" value="1"/>
</dbReference>